<feature type="coiled-coil region" evidence="1">
    <location>
        <begin position="129"/>
        <end position="156"/>
    </location>
</feature>
<dbReference type="OrthoDB" id="8480031at2"/>
<gene>
    <name evidence="2" type="ORF">EOD43_06180</name>
</gene>
<proteinExistence type="predicted"/>
<dbReference type="AlphaFoldDB" id="A0A437M6W9"/>
<evidence type="ECO:0000313" key="3">
    <source>
        <dbReference type="Proteomes" id="UP000282971"/>
    </source>
</evidence>
<evidence type="ECO:0000256" key="1">
    <source>
        <dbReference type="SAM" id="Coils"/>
    </source>
</evidence>
<sequence length="812" mass="91303">MMIDTDVQELTDHIVAAARLRTEIAPFESDMTLTRDGGTVFYAVDTNIVLLFLDPKDRGPLRDGLGGFTHIFPSDSGEEGIAEALAAALTRYIIYRTNTFVRDDQAISLPLLLLDGHDAEVRHAYDRFIVRSEGDVEQARTQLNLLKDELEWAVAAENVSERVERIKSSARTLLERLYFDNSHGALARKMGSLLSGGRLARLSVVGERFAQAVGLERSQAIRQAFLPAHDLMASVEENRLRFEWDRRLRAYKKVQGKSVAIDAGALTRLEIVNSKLREHKIRICLITADSSMISACSSYVPEGTDTDFSQLYLRHPRAFLAADEVLTPANLSAAKQIGGNGIMINWLDTLLADLTSDNGPSLDELGSRAAGDNRSLLKERVQQVVSIDNNAIGTLVTDWSAHTQAIQAEHAATSNLAQEELQRTIGQVNFDQLDAALDLVQLALSKESEKTWDDYYRAVVRTGFDLLHAQSEGPGRRRRRMAPAVNFQSFTHARDFVREVIAARGVMRFGPGEIEERLALIEAQGGSYAVLLAYAVLFADDGRWHVALLTAKRAMAVHQIYDRHKKAQDGDTFVPEAVRNRVSGREACYCAAVAQRMMARSLGDFDKSHEYLKRARDALRARDNHLSSPQDTETRFRAEELACSTSRLLFQRYRLKPDTEALARLVVEARRLQLLAFEIAAQARDISDEWSRLVVERSALANLFTLHALDESQVGQSWDETFVQAARRFLELTRSENLTGAFPETDLSKIIGIFAEARFSNPDRNRRRLLSRDLFIFENEMMHDDNAPLMPYDHARYKDLISLSRRALDREV</sequence>
<name>A0A437M6W9_9SPHN</name>
<reference evidence="2 3" key="1">
    <citation type="submission" date="2019-01" db="EMBL/GenBank/DDBJ databases">
        <authorList>
            <person name="Chen W.-M."/>
        </authorList>
    </citation>
    <scope>NUCLEOTIDE SEQUENCE [LARGE SCALE GENOMIC DNA]</scope>
    <source>
        <strain evidence="2 3">CCP-7</strain>
    </source>
</reference>
<keyword evidence="3" id="KW-1185">Reference proteome</keyword>
<organism evidence="2 3">
    <name type="scientific">Sphingomonas crocodyli</name>
    <dbReference type="NCBI Taxonomy" id="1979270"/>
    <lineage>
        <taxon>Bacteria</taxon>
        <taxon>Pseudomonadati</taxon>
        <taxon>Pseudomonadota</taxon>
        <taxon>Alphaproteobacteria</taxon>
        <taxon>Sphingomonadales</taxon>
        <taxon>Sphingomonadaceae</taxon>
        <taxon>Sphingomonas</taxon>
    </lineage>
</organism>
<evidence type="ECO:0000313" key="2">
    <source>
        <dbReference type="EMBL" id="RVT93461.1"/>
    </source>
</evidence>
<dbReference type="Proteomes" id="UP000282971">
    <property type="component" value="Unassembled WGS sequence"/>
</dbReference>
<accession>A0A437M6W9</accession>
<protein>
    <submittedName>
        <fullName evidence="2">Uncharacterized protein</fullName>
    </submittedName>
</protein>
<comment type="caution">
    <text evidence="2">The sequence shown here is derived from an EMBL/GenBank/DDBJ whole genome shotgun (WGS) entry which is preliminary data.</text>
</comment>
<dbReference type="EMBL" id="SACN01000001">
    <property type="protein sequence ID" value="RVT93461.1"/>
    <property type="molecule type" value="Genomic_DNA"/>
</dbReference>
<keyword evidence="1" id="KW-0175">Coiled coil</keyword>
<dbReference type="RefSeq" id="WP_127742093.1">
    <property type="nucleotide sequence ID" value="NZ_SACN01000001.1"/>
</dbReference>